<keyword evidence="3" id="KW-0949">S-adenosyl-L-methionine</keyword>
<dbReference type="InterPro" id="IPR013785">
    <property type="entry name" value="Aldolase_TIM"/>
</dbReference>
<dbReference type="EMBL" id="FQWY01000043">
    <property type="protein sequence ID" value="SHH21450.1"/>
    <property type="molecule type" value="Genomic_DNA"/>
</dbReference>
<dbReference type="NCBIfam" id="TIGR03974">
    <property type="entry name" value="rSAM_six_Cys"/>
    <property type="match status" value="1"/>
</dbReference>
<dbReference type="SFLD" id="SFLDG01386">
    <property type="entry name" value="main_SPASM_domain-containing"/>
    <property type="match status" value="1"/>
</dbReference>
<dbReference type="CDD" id="cd01335">
    <property type="entry name" value="Radical_SAM"/>
    <property type="match status" value="1"/>
</dbReference>
<dbReference type="InterPro" id="IPR007197">
    <property type="entry name" value="rSAM"/>
</dbReference>
<protein>
    <recommendedName>
        <fullName evidence="7">Radical SAM core domain-containing protein</fullName>
    </recommendedName>
</protein>
<dbReference type="CDD" id="cd21124">
    <property type="entry name" value="SPASM_CteB-like"/>
    <property type="match status" value="1"/>
</dbReference>
<dbReference type="PANTHER" id="PTHR43273">
    <property type="entry name" value="ANAEROBIC SULFATASE-MATURATING ENZYME HOMOLOG ASLB-RELATED"/>
    <property type="match status" value="1"/>
</dbReference>
<dbReference type="SFLD" id="SFLDG01384">
    <property type="entry name" value="thioether_bond_formation_requi"/>
    <property type="match status" value="1"/>
</dbReference>
<keyword evidence="9" id="KW-1185">Reference proteome</keyword>
<dbReference type="SFLD" id="SFLDG01067">
    <property type="entry name" value="SPASM/twitch_domain_containing"/>
    <property type="match status" value="1"/>
</dbReference>
<dbReference type="PROSITE" id="PS01305">
    <property type="entry name" value="MOAA_NIFB_PQQE"/>
    <property type="match status" value="1"/>
</dbReference>
<reference evidence="9" key="1">
    <citation type="submission" date="2016-11" db="EMBL/GenBank/DDBJ databases">
        <authorList>
            <person name="Varghese N."/>
            <person name="Submissions S."/>
        </authorList>
    </citation>
    <scope>NUCLEOTIDE SEQUENCE [LARGE SCALE GENOMIC DNA]</scope>
    <source>
        <strain evidence="9">DSM 11003</strain>
    </source>
</reference>
<evidence type="ECO:0000256" key="1">
    <source>
        <dbReference type="ARBA" id="ARBA00001966"/>
    </source>
</evidence>
<keyword evidence="5" id="KW-0408">Iron</keyword>
<dbReference type="InterPro" id="IPR058240">
    <property type="entry name" value="rSAM_sf"/>
</dbReference>
<evidence type="ECO:0000256" key="4">
    <source>
        <dbReference type="ARBA" id="ARBA00022723"/>
    </source>
</evidence>
<dbReference type="InterPro" id="IPR047602">
    <property type="entry name" value="SPASM_CteB-like"/>
</dbReference>
<dbReference type="AlphaFoldDB" id="A0A1M5R5V7"/>
<dbReference type="PROSITE" id="PS51918">
    <property type="entry name" value="RADICAL_SAM"/>
    <property type="match status" value="1"/>
</dbReference>
<comment type="cofactor">
    <cofactor evidence="1">
        <name>[4Fe-4S] cluster</name>
        <dbReference type="ChEBI" id="CHEBI:49883"/>
    </cofactor>
</comment>
<organism evidence="8 9">
    <name type="scientific">Thermosyntropha lipolytica DSM 11003</name>
    <dbReference type="NCBI Taxonomy" id="1123382"/>
    <lineage>
        <taxon>Bacteria</taxon>
        <taxon>Bacillati</taxon>
        <taxon>Bacillota</taxon>
        <taxon>Clostridia</taxon>
        <taxon>Eubacteriales</taxon>
        <taxon>Syntrophomonadaceae</taxon>
        <taxon>Thermosyntropha</taxon>
    </lineage>
</organism>
<dbReference type="GO" id="GO:0046872">
    <property type="term" value="F:metal ion binding"/>
    <property type="evidence" value="ECO:0007669"/>
    <property type="project" value="UniProtKB-KW"/>
</dbReference>
<dbReference type="SFLD" id="SFLDS00029">
    <property type="entry name" value="Radical_SAM"/>
    <property type="match status" value="1"/>
</dbReference>
<dbReference type="PANTHER" id="PTHR43273:SF8">
    <property type="entry name" value="RADICAL SAM DOMAIN PROTEIN"/>
    <property type="match status" value="1"/>
</dbReference>
<keyword evidence="6" id="KW-0411">Iron-sulfur</keyword>
<dbReference type="NCBIfam" id="TIGR04085">
    <property type="entry name" value="rSAM_more_4Fe4S"/>
    <property type="match status" value="1"/>
</dbReference>
<dbReference type="Pfam" id="PF13186">
    <property type="entry name" value="SPASM"/>
    <property type="match status" value="1"/>
</dbReference>
<dbReference type="SUPFAM" id="SSF102114">
    <property type="entry name" value="Radical SAM enzymes"/>
    <property type="match status" value="1"/>
</dbReference>
<dbReference type="GO" id="GO:0016491">
    <property type="term" value="F:oxidoreductase activity"/>
    <property type="evidence" value="ECO:0007669"/>
    <property type="project" value="InterPro"/>
</dbReference>
<dbReference type="InterPro" id="IPR023885">
    <property type="entry name" value="4Fe4S-binding_SPASM_dom"/>
</dbReference>
<evidence type="ECO:0000313" key="8">
    <source>
        <dbReference type="EMBL" id="SHH21450.1"/>
    </source>
</evidence>
<dbReference type="RefSeq" id="WP_073093274.1">
    <property type="nucleotide sequence ID" value="NZ_FQWY01000043.1"/>
</dbReference>
<dbReference type="Gene3D" id="3.20.20.70">
    <property type="entry name" value="Aldolase class I"/>
    <property type="match status" value="1"/>
</dbReference>
<sequence length="468" mass="53576">MEIPRDYDFKADVHLYQFDGLNILLDVNSGAIHLLDDLGFAFISTLLNNQGDFVQTAKEMSFLYPPQQIKEIEEEVRQRVKEGSLFTPRQQIELDFTRMPVKALCLNVAHTCNMRCTYCFAGQGDFGGKPELMTAETARKALDFLLARSGEVKHLEIDFFGGEPLLNLEVVKETVAYGREREKDTGKKFNFTLTTNALRLDEATLDYLLDNDISLILSLDGRREINDRHRILPDGQGSYDLILPHIMMARDRNPGGFYVRGTFTRENLDFSEDLKHIVDLGIDTLSLEPAIGDDKDLAISEKDLPYVLSEYENLTRLLWRYYEEGREISFFHYNLHLQQGPCLAKRITGCGAGYEYLAVTPKGDIYPCHQFIGRDGYLMGNVETGEIKEEIRDLFACNNLNNKEKCMQCWARYFCGGGCHASHLRRNGDITVPDEVSCAMHRKRIEGAIYLDIRKKMHKENRLTGQDF</sequence>
<proteinExistence type="predicted"/>
<evidence type="ECO:0000313" key="9">
    <source>
        <dbReference type="Proteomes" id="UP000242329"/>
    </source>
</evidence>
<evidence type="ECO:0000256" key="2">
    <source>
        <dbReference type="ARBA" id="ARBA00022485"/>
    </source>
</evidence>
<dbReference type="OrthoDB" id="9808591at2"/>
<accession>A0A1M5R5V7</accession>
<dbReference type="Proteomes" id="UP000242329">
    <property type="component" value="Unassembled WGS sequence"/>
</dbReference>
<evidence type="ECO:0000259" key="7">
    <source>
        <dbReference type="PROSITE" id="PS51918"/>
    </source>
</evidence>
<evidence type="ECO:0000256" key="3">
    <source>
        <dbReference type="ARBA" id="ARBA00022691"/>
    </source>
</evidence>
<keyword evidence="2" id="KW-0004">4Fe-4S</keyword>
<dbReference type="InterPro" id="IPR023867">
    <property type="entry name" value="Sulphatase_maturase_rSAM"/>
</dbReference>
<evidence type="ECO:0000256" key="5">
    <source>
        <dbReference type="ARBA" id="ARBA00023004"/>
    </source>
</evidence>
<evidence type="ECO:0000256" key="6">
    <source>
        <dbReference type="ARBA" id="ARBA00023014"/>
    </source>
</evidence>
<dbReference type="STRING" id="1123382.SAMN02745221_01941"/>
<dbReference type="Pfam" id="PF04055">
    <property type="entry name" value="Radical_SAM"/>
    <property type="match status" value="1"/>
</dbReference>
<name>A0A1M5R5V7_9FIRM</name>
<dbReference type="InterPro" id="IPR024025">
    <property type="entry name" value="SCIFF_rSAM_maturase"/>
</dbReference>
<keyword evidence="4" id="KW-0479">Metal-binding</keyword>
<gene>
    <name evidence="8" type="ORF">SAMN02745221_01941</name>
</gene>
<feature type="domain" description="Radical SAM core" evidence="7">
    <location>
        <begin position="98"/>
        <end position="321"/>
    </location>
</feature>
<dbReference type="GO" id="GO:0051539">
    <property type="term" value="F:4 iron, 4 sulfur cluster binding"/>
    <property type="evidence" value="ECO:0007669"/>
    <property type="project" value="UniProtKB-KW"/>
</dbReference>
<dbReference type="InterPro" id="IPR000385">
    <property type="entry name" value="MoaA_NifB_PqqE_Fe-S-bd_CS"/>
</dbReference>